<dbReference type="PANTHER" id="PTHR43091">
    <property type="entry name" value="3-OXOACYL-[ACYL-CARRIER-PROTEIN] SYNTHASE"/>
    <property type="match status" value="1"/>
</dbReference>
<comment type="similarity">
    <text evidence="2 14">Belongs to the thiolase-like superfamily. FabH family.</text>
</comment>
<evidence type="ECO:0000256" key="13">
    <source>
        <dbReference type="ARBA" id="ARBA00052985"/>
    </source>
</evidence>
<feature type="active site" evidence="14">
    <location>
        <position position="250"/>
    </location>
</feature>
<evidence type="ECO:0000259" key="16">
    <source>
        <dbReference type="Pfam" id="PF08545"/>
    </source>
</evidence>
<keyword evidence="9 14" id="KW-0012">Acyltransferase</keyword>
<feature type="active site" evidence="14">
    <location>
        <position position="280"/>
    </location>
</feature>
<evidence type="ECO:0000256" key="2">
    <source>
        <dbReference type="ARBA" id="ARBA00008642"/>
    </source>
</evidence>
<dbReference type="Gene3D" id="3.40.47.10">
    <property type="match status" value="1"/>
</dbReference>
<name>A0A1M5SW14_9CLOT</name>
<dbReference type="HAMAP" id="MF_01815">
    <property type="entry name" value="FabH"/>
    <property type="match status" value="1"/>
</dbReference>
<dbReference type="GO" id="GO:0004315">
    <property type="term" value="F:3-oxoacyl-[acyl-carrier-protein] synthase activity"/>
    <property type="evidence" value="ECO:0007669"/>
    <property type="project" value="InterPro"/>
</dbReference>
<keyword evidence="6 14" id="KW-0443">Lipid metabolism</keyword>
<protein>
    <recommendedName>
        <fullName evidence="14">Beta-ketoacyl-[acyl-carrier-protein] synthase III</fullName>
        <shortName evidence="14">Beta-ketoacyl-ACP synthase III</shortName>
        <shortName evidence="14">KAS III</shortName>
        <ecNumber evidence="14">2.3.1.180</ecNumber>
    </recommendedName>
    <alternativeName>
        <fullName evidence="14">3-oxoacyl-[acyl-carrier-protein] synthase 3</fullName>
    </alternativeName>
    <alternativeName>
        <fullName evidence="14">3-oxoacyl-[acyl-carrier-protein] synthase III</fullName>
    </alternativeName>
</protein>
<keyword evidence="8 14" id="KW-0511">Multifunctional enzyme</keyword>
<dbReference type="Proteomes" id="UP000184241">
    <property type="component" value="Unassembled WGS sequence"/>
</dbReference>
<dbReference type="GO" id="GO:0006633">
    <property type="term" value="P:fatty acid biosynthetic process"/>
    <property type="evidence" value="ECO:0007669"/>
    <property type="project" value="UniProtKB-UniRule"/>
</dbReference>
<comment type="pathway">
    <text evidence="1 14">Lipid metabolism; fatty acid biosynthesis.</text>
</comment>
<dbReference type="AlphaFoldDB" id="A0A1M5SW14"/>
<comment type="function">
    <text evidence="14">Catalyzes the condensation reaction of fatty acid synthesis by the addition to an acyl acceptor of two carbons from malonyl-ACP. Catalyzes the first condensation reaction which initiates fatty acid synthesis and may therefore play a role in governing the total rate of fatty acid production. Possesses both acetoacetyl-ACP synthase and acetyl transacylase activities. Its substrate specificity determines the biosynthesis of branched-chain and/or straight-chain of fatty acids.</text>
</comment>
<dbReference type="InterPro" id="IPR004655">
    <property type="entry name" value="FabH"/>
</dbReference>
<evidence type="ECO:0000256" key="11">
    <source>
        <dbReference type="ARBA" id="ARBA00052407"/>
    </source>
</evidence>
<dbReference type="InterPro" id="IPR013747">
    <property type="entry name" value="ACP_syn_III_C"/>
</dbReference>
<comment type="domain">
    <text evidence="14">The last Arg residue of the ACP-binding site is essential for the weak association between ACP/AcpP and FabH.</text>
</comment>
<feature type="domain" description="Beta-ketoacyl-[acyl-carrier-protein] synthase III N-terminal" evidence="16">
    <location>
        <begin position="106"/>
        <end position="182"/>
    </location>
</feature>
<feature type="region of interest" description="ACP-binding" evidence="14">
    <location>
        <begin position="251"/>
        <end position="255"/>
    </location>
</feature>
<evidence type="ECO:0000256" key="9">
    <source>
        <dbReference type="ARBA" id="ARBA00023315"/>
    </source>
</evidence>
<keyword evidence="3 14" id="KW-0444">Lipid biosynthesis</keyword>
<comment type="subcellular location">
    <subcellularLocation>
        <location evidence="14">Cytoplasm</location>
    </subcellularLocation>
</comment>
<evidence type="ECO:0000256" key="7">
    <source>
        <dbReference type="ARBA" id="ARBA00023160"/>
    </source>
</evidence>
<dbReference type="SUPFAM" id="SSF53901">
    <property type="entry name" value="Thiolase-like"/>
    <property type="match status" value="1"/>
</dbReference>
<dbReference type="NCBIfam" id="TIGR00747">
    <property type="entry name" value="fabH"/>
    <property type="match status" value="1"/>
</dbReference>
<comment type="catalytic activity">
    <reaction evidence="13">
        <text>3-methylbutanoyl-CoA + malonyl-[ACP] + H(+) = 5-methyl-3-oxohexanoyl-[ACP] + CO2 + CoA</text>
        <dbReference type="Rhea" id="RHEA:42272"/>
        <dbReference type="Rhea" id="RHEA-COMP:9623"/>
        <dbReference type="Rhea" id="RHEA-COMP:9941"/>
        <dbReference type="ChEBI" id="CHEBI:15378"/>
        <dbReference type="ChEBI" id="CHEBI:16526"/>
        <dbReference type="ChEBI" id="CHEBI:57287"/>
        <dbReference type="ChEBI" id="CHEBI:57345"/>
        <dbReference type="ChEBI" id="CHEBI:78449"/>
        <dbReference type="ChEBI" id="CHEBI:78822"/>
        <dbReference type="EC" id="2.3.1.300"/>
    </reaction>
    <physiologicalReaction direction="left-to-right" evidence="13">
        <dbReference type="Rhea" id="RHEA:42273"/>
    </physiologicalReaction>
</comment>
<dbReference type="PANTHER" id="PTHR43091:SF1">
    <property type="entry name" value="BETA-KETOACYL-[ACYL-CARRIER-PROTEIN] SYNTHASE III, CHLOROPLASTIC"/>
    <property type="match status" value="1"/>
</dbReference>
<keyword evidence="14" id="KW-0963">Cytoplasm</keyword>
<evidence type="ECO:0000256" key="1">
    <source>
        <dbReference type="ARBA" id="ARBA00005194"/>
    </source>
</evidence>
<dbReference type="NCBIfam" id="NF006829">
    <property type="entry name" value="PRK09352.1"/>
    <property type="match status" value="1"/>
</dbReference>
<dbReference type="InterPro" id="IPR013751">
    <property type="entry name" value="ACP_syn_III_N"/>
</dbReference>
<evidence type="ECO:0000256" key="6">
    <source>
        <dbReference type="ARBA" id="ARBA00023098"/>
    </source>
</evidence>
<dbReference type="Pfam" id="PF08545">
    <property type="entry name" value="ACP_syn_III"/>
    <property type="match status" value="1"/>
</dbReference>
<sequence>MLYSKMLSIGGYAPSNVVINEDLSKIMDTSDEWIISRTGIKERRISETEDCSDLAYNAANIALEKSGVKAEDLDLIIVATVSPDAFCPSVACLVQDKLKAVNATAFDLNAACSGFVYGLITADALIKTGNYKKALVIGSEVLSKLVDWEDRTTAVLFGDGAGAAILSASEEQGLVSGVTSSKGDKWMHLTAGALDVASPFSKIEEKKKKTLSMNGREVFKFATGVMVENINNVLEKSGLTLNDIDHIVPHQANVRIIDFVAKKLELPLEKFYINLDRYGNTSSASIPLALNEMDSKGLLKKGQKIILVGFGAGLTSGALIINW</sequence>
<dbReference type="InterPro" id="IPR016039">
    <property type="entry name" value="Thiolase-like"/>
</dbReference>
<dbReference type="EC" id="2.3.1.180" evidence="14"/>
<comment type="subunit">
    <text evidence="14">Homodimer.</text>
</comment>
<evidence type="ECO:0000313" key="17">
    <source>
        <dbReference type="EMBL" id="SHH42704.1"/>
    </source>
</evidence>
<evidence type="ECO:0000256" key="14">
    <source>
        <dbReference type="HAMAP-Rule" id="MF_01815"/>
    </source>
</evidence>
<comment type="catalytic activity">
    <reaction evidence="10">
        <text>malonyl-[ACP] + acetyl-CoA + H(+) = 3-oxobutanoyl-[ACP] + CO2 + CoA</text>
        <dbReference type="Rhea" id="RHEA:12080"/>
        <dbReference type="Rhea" id="RHEA-COMP:9623"/>
        <dbReference type="Rhea" id="RHEA-COMP:9625"/>
        <dbReference type="ChEBI" id="CHEBI:15378"/>
        <dbReference type="ChEBI" id="CHEBI:16526"/>
        <dbReference type="ChEBI" id="CHEBI:57287"/>
        <dbReference type="ChEBI" id="CHEBI:57288"/>
        <dbReference type="ChEBI" id="CHEBI:78449"/>
        <dbReference type="ChEBI" id="CHEBI:78450"/>
        <dbReference type="EC" id="2.3.1.180"/>
    </reaction>
    <physiologicalReaction direction="left-to-right" evidence="10">
        <dbReference type="Rhea" id="RHEA:12081"/>
    </physiologicalReaction>
</comment>
<proteinExistence type="inferred from homology"/>
<feature type="domain" description="Beta-ketoacyl-[acyl-carrier-protein] synthase III C-terminal" evidence="15">
    <location>
        <begin position="234"/>
        <end position="323"/>
    </location>
</feature>
<evidence type="ECO:0000313" key="18">
    <source>
        <dbReference type="Proteomes" id="UP000184241"/>
    </source>
</evidence>
<keyword evidence="7 14" id="KW-0275">Fatty acid biosynthesis</keyword>
<feature type="active site" evidence="14">
    <location>
        <position position="112"/>
    </location>
</feature>
<dbReference type="GO" id="GO:0005737">
    <property type="term" value="C:cytoplasm"/>
    <property type="evidence" value="ECO:0007669"/>
    <property type="project" value="UniProtKB-SubCell"/>
</dbReference>
<accession>A0A1M5SW14</accession>
<dbReference type="UniPathway" id="UPA00094"/>
<dbReference type="EMBL" id="FQXU01000003">
    <property type="protein sequence ID" value="SHH42704.1"/>
    <property type="molecule type" value="Genomic_DNA"/>
</dbReference>
<keyword evidence="4 14" id="KW-0808">Transferase</keyword>
<comment type="catalytic activity">
    <reaction evidence="11">
        <text>(2S)-2-methylbutanoyl-CoA + malonyl-[ACP] + H(+) = (4S)-4-methyl-3-oxohexanoyl-[ACP] + CO2 + CoA</text>
        <dbReference type="Rhea" id="RHEA:42276"/>
        <dbReference type="Rhea" id="RHEA-COMP:9623"/>
        <dbReference type="Rhea" id="RHEA-COMP:17148"/>
        <dbReference type="ChEBI" id="CHEBI:15378"/>
        <dbReference type="ChEBI" id="CHEBI:16526"/>
        <dbReference type="ChEBI" id="CHEBI:57287"/>
        <dbReference type="ChEBI" id="CHEBI:78449"/>
        <dbReference type="ChEBI" id="CHEBI:88166"/>
        <dbReference type="ChEBI" id="CHEBI:167462"/>
        <dbReference type="EC" id="2.3.1.300"/>
    </reaction>
    <physiologicalReaction direction="left-to-right" evidence="11">
        <dbReference type="Rhea" id="RHEA:42277"/>
    </physiologicalReaction>
</comment>
<evidence type="ECO:0000256" key="3">
    <source>
        <dbReference type="ARBA" id="ARBA00022516"/>
    </source>
</evidence>
<dbReference type="FunFam" id="3.40.47.10:FF:000004">
    <property type="entry name" value="3-oxoacyl-[acyl-carrier-protein] synthase 3"/>
    <property type="match status" value="1"/>
</dbReference>
<dbReference type="GO" id="GO:0033818">
    <property type="term" value="F:beta-ketoacyl-acyl-carrier-protein synthase III activity"/>
    <property type="evidence" value="ECO:0007669"/>
    <property type="project" value="UniProtKB-UniRule"/>
</dbReference>
<dbReference type="Pfam" id="PF08541">
    <property type="entry name" value="ACP_syn_III_C"/>
    <property type="match status" value="1"/>
</dbReference>
<dbReference type="RefSeq" id="WP_073015676.1">
    <property type="nucleotide sequence ID" value="NZ_FQXU01000003.1"/>
</dbReference>
<dbReference type="CDD" id="cd00830">
    <property type="entry name" value="KAS_III"/>
    <property type="match status" value="1"/>
</dbReference>
<evidence type="ECO:0000256" key="10">
    <source>
        <dbReference type="ARBA" id="ARBA00051096"/>
    </source>
</evidence>
<organism evidence="17 18">
    <name type="scientific">Clostridium intestinale DSM 6191</name>
    <dbReference type="NCBI Taxonomy" id="1121320"/>
    <lineage>
        <taxon>Bacteria</taxon>
        <taxon>Bacillati</taxon>
        <taxon>Bacillota</taxon>
        <taxon>Clostridia</taxon>
        <taxon>Eubacteriales</taxon>
        <taxon>Clostridiaceae</taxon>
        <taxon>Clostridium</taxon>
    </lineage>
</organism>
<keyword evidence="5 14" id="KW-0276">Fatty acid metabolism</keyword>
<evidence type="ECO:0000256" key="5">
    <source>
        <dbReference type="ARBA" id="ARBA00022832"/>
    </source>
</evidence>
<reference evidence="17 18" key="1">
    <citation type="submission" date="2016-11" db="EMBL/GenBank/DDBJ databases">
        <authorList>
            <person name="Jaros S."/>
            <person name="Januszkiewicz K."/>
            <person name="Wedrychowicz H."/>
        </authorList>
    </citation>
    <scope>NUCLEOTIDE SEQUENCE [LARGE SCALE GENOMIC DNA]</scope>
    <source>
        <strain evidence="17 18">DSM 6191</strain>
    </source>
</reference>
<evidence type="ECO:0000256" key="4">
    <source>
        <dbReference type="ARBA" id="ARBA00022679"/>
    </source>
</evidence>
<evidence type="ECO:0000256" key="8">
    <source>
        <dbReference type="ARBA" id="ARBA00023268"/>
    </source>
</evidence>
<comment type="catalytic activity">
    <reaction evidence="12">
        <text>2-methylpropanoyl-CoA + malonyl-[ACP] + H(+) = 4-methyl-3-oxopentanoyl-[ACP] + CO2 + CoA</text>
        <dbReference type="Rhea" id="RHEA:42268"/>
        <dbReference type="Rhea" id="RHEA-COMP:9623"/>
        <dbReference type="Rhea" id="RHEA-COMP:9940"/>
        <dbReference type="ChEBI" id="CHEBI:15378"/>
        <dbReference type="ChEBI" id="CHEBI:16526"/>
        <dbReference type="ChEBI" id="CHEBI:57287"/>
        <dbReference type="ChEBI" id="CHEBI:57338"/>
        <dbReference type="ChEBI" id="CHEBI:78449"/>
        <dbReference type="ChEBI" id="CHEBI:78820"/>
        <dbReference type="EC" id="2.3.1.300"/>
    </reaction>
    <physiologicalReaction direction="left-to-right" evidence="12">
        <dbReference type="Rhea" id="RHEA:42269"/>
    </physiologicalReaction>
</comment>
<gene>
    <name evidence="14" type="primary">fabH</name>
    <name evidence="17" type="ORF">SAMN02745941_00035</name>
</gene>
<evidence type="ECO:0000259" key="15">
    <source>
        <dbReference type="Pfam" id="PF08541"/>
    </source>
</evidence>
<evidence type="ECO:0000256" key="12">
    <source>
        <dbReference type="ARBA" id="ARBA00052467"/>
    </source>
</evidence>